<dbReference type="InterPro" id="IPR056884">
    <property type="entry name" value="NPHP3-like_N"/>
</dbReference>
<sequence>MADCQSYPVRGGPQYFSNAHNFIIQNLTFENITPDMLSSALKWLGKRVMPAGVGKSAIIQSLAESESKSSGVIATLFFSTINARNDPNRVFTTLAYQLAIKDPSYRAYVVELMSQDPQSLDKATSEQFRKLFIEPFAQRGIGGDSAPWLILLDGLDECIPPDAGPQAVSSLECAQCEIIKLISTFVVEHPSILVLWIISSHPESHLRAFFSCPNVGASHWEEEIPIDSDEACQDMERYLRREFENIHQQYPYHVSSASPWPLKEHISMITRSALGHFIFAATIMKFIEDPDIGNPITQLGQILTIIDHPGVRIENPLAALYALYMRILQQINPTILPLTKCLLGYYLWAYNWRPGAHSSLLIVACNILNLKQDRAYSALRKLHTVLRIPHPADADEKRLKFLHKSFVDYLRGSHQFSIGAADIMVGPWLCGIRVLGEAVVPYKPTSDISNISLCWCPLEKSVQVQLQWWVYATAAHLFGWLVDYAKEELVLDNLQSIDFSKIIGGYLILGMRSSIYFNFFESSISNITLFDSNGLARSINLRDVDTKRIRNDKLAYYGICYIAMSGNTIYYPAGCPIFFQDPDVKDVLQDYRFTPHVNELLHLDLPNPIGQPCPPLSALLDRL</sequence>
<keyword evidence="4" id="KW-1185">Reference proteome</keyword>
<accession>A0A9P5XHT8</accession>
<organism evidence="3 4">
    <name type="scientific">Macrolepiota fuliginosa MF-IS2</name>
    <dbReference type="NCBI Taxonomy" id="1400762"/>
    <lineage>
        <taxon>Eukaryota</taxon>
        <taxon>Fungi</taxon>
        <taxon>Dikarya</taxon>
        <taxon>Basidiomycota</taxon>
        <taxon>Agaricomycotina</taxon>
        <taxon>Agaricomycetes</taxon>
        <taxon>Agaricomycetidae</taxon>
        <taxon>Agaricales</taxon>
        <taxon>Agaricineae</taxon>
        <taxon>Agaricaceae</taxon>
        <taxon>Macrolepiota</taxon>
    </lineage>
</organism>
<dbReference type="PANTHER" id="PTHR10039">
    <property type="entry name" value="AMELOGENIN"/>
    <property type="match status" value="1"/>
</dbReference>
<gene>
    <name evidence="3" type="ORF">P691DRAFT_774397</name>
</gene>
<dbReference type="EMBL" id="MU151119">
    <property type="protein sequence ID" value="KAF9449810.1"/>
    <property type="molecule type" value="Genomic_DNA"/>
</dbReference>
<feature type="domain" description="Nephrocystin 3-like N-terminal" evidence="2">
    <location>
        <begin position="50"/>
        <end position="163"/>
    </location>
</feature>
<dbReference type="OrthoDB" id="5967843at2759"/>
<protein>
    <recommendedName>
        <fullName evidence="2">Nephrocystin 3-like N-terminal domain-containing protein</fullName>
    </recommendedName>
</protein>
<dbReference type="PANTHER" id="PTHR10039:SF14">
    <property type="entry name" value="NACHT DOMAIN-CONTAINING PROTEIN"/>
    <property type="match status" value="1"/>
</dbReference>
<comment type="caution">
    <text evidence="3">The sequence shown here is derived from an EMBL/GenBank/DDBJ whole genome shotgun (WGS) entry which is preliminary data.</text>
</comment>
<evidence type="ECO:0000256" key="1">
    <source>
        <dbReference type="ARBA" id="ARBA00022737"/>
    </source>
</evidence>
<evidence type="ECO:0000313" key="4">
    <source>
        <dbReference type="Proteomes" id="UP000807342"/>
    </source>
</evidence>
<keyword evidence="1" id="KW-0677">Repeat</keyword>
<evidence type="ECO:0000259" key="2">
    <source>
        <dbReference type="Pfam" id="PF24883"/>
    </source>
</evidence>
<dbReference type="Proteomes" id="UP000807342">
    <property type="component" value="Unassembled WGS sequence"/>
</dbReference>
<evidence type="ECO:0000313" key="3">
    <source>
        <dbReference type="EMBL" id="KAF9449810.1"/>
    </source>
</evidence>
<name>A0A9P5XHT8_9AGAR</name>
<proteinExistence type="predicted"/>
<dbReference type="AlphaFoldDB" id="A0A9P5XHT8"/>
<dbReference type="Pfam" id="PF24883">
    <property type="entry name" value="NPHP3_N"/>
    <property type="match status" value="1"/>
</dbReference>
<reference evidence="3" key="1">
    <citation type="submission" date="2020-11" db="EMBL/GenBank/DDBJ databases">
        <authorList>
            <consortium name="DOE Joint Genome Institute"/>
            <person name="Ahrendt S."/>
            <person name="Riley R."/>
            <person name="Andreopoulos W."/>
            <person name="Labutti K."/>
            <person name="Pangilinan J."/>
            <person name="Ruiz-Duenas F.J."/>
            <person name="Barrasa J.M."/>
            <person name="Sanchez-Garcia M."/>
            <person name="Camarero S."/>
            <person name="Miyauchi S."/>
            <person name="Serrano A."/>
            <person name="Linde D."/>
            <person name="Babiker R."/>
            <person name="Drula E."/>
            <person name="Ayuso-Fernandez I."/>
            <person name="Pacheco R."/>
            <person name="Padilla G."/>
            <person name="Ferreira P."/>
            <person name="Barriuso J."/>
            <person name="Kellner H."/>
            <person name="Castanera R."/>
            <person name="Alfaro M."/>
            <person name="Ramirez L."/>
            <person name="Pisabarro A.G."/>
            <person name="Kuo A."/>
            <person name="Tritt A."/>
            <person name="Lipzen A."/>
            <person name="He G."/>
            <person name="Yan M."/>
            <person name="Ng V."/>
            <person name="Cullen D."/>
            <person name="Martin F."/>
            <person name="Rosso M.-N."/>
            <person name="Henrissat B."/>
            <person name="Hibbett D."/>
            <person name="Martinez A.T."/>
            <person name="Grigoriev I.V."/>
        </authorList>
    </citation>
    <scope>NUCLEOTIDE SEQUENCE</scope>
    <source>
        <strain evidence="3">MF-IS2</strain>
    </source>
</reference>